<evidence type="ECO:0000256" key="8">
    <source>
        <dbReference type="PROSITE-ProRule" id="PRU01360"/>
    </source>
</evidence>
<evidence type="ECO:0000259" key="10">
    <source>
        <dbReference type="Pfam" id="PF00593"/>
    </source>
</evidence>
<keyword evidence="4 8" id="KW-0812">Transmembrane</keyword>
<keyword evidence="5 9" id="KW-0798">TonB box</keyword>
<dbReference type="InterPro" id="IPR000531">
    <property type="entry name" value="Beta-barrel_TonB"/>
</dbReference>
<feature type="domain" description="TonB-dependent receptor plug" evidence="11">
    <location>
        <begin position="220"/>
        <end position="325"/>
    </location>
</feature>
<evidence type="ECO:0000256" key="1">
    <source>
        <dbReference type="ARBA" id="ARBA00004571"/>
    </source>
</evidence>
<name>A0A1G6X7Q5_9SPHI</name>
<evidence type="ECO:0000313" key="12">
    <source>
        <dbReference type="EMBL" id="SDD74148.1"/>
    </source>
</evidence>
<comment type="subcellular location">
    <subcellularLocation>
        <location evidence="1 8">Cell outer membrane</location>
        <topology evidence="1 8">Multi-pass membrane protein</topology>
    </subcellularLocation>
</comment>
<dbReference type="InterPro" id="IPR023996">
    <property type="entry name" value="TonB-dep_OMP_SusC/RagA"/>
</dbReference>
<evidence type="ECO:0000256" key="9">
    <source>
        <dbReference type="RuleBase" id="RU003357"/>
    </source>
</evidence>
<dbReference type="InterPro" id="IPR012910">
    <property type="entry name" value="Plug_dom"/>
</dbReference>
<reference evidence="12 13" key="1">
    <citation type="submission" date="2016-10" db="EMBL/GenBank/DDBJ databases">
        <authorList>
            <person name="de Groot N.N."/>
        </authorList>
    </citation>
    <scope>NUCLEOTIDE SEQUENCE [LARGE SCALE GENOMIC DNA]</scope>
    <source>
        <strain evidence="12 13">47C3B</strain>
    </source>
</reference>
<dbReference type="SUPFAM" id="SSF56935">
    <property type="entry name" value="Porins"/>
    <property type="match status" value="1"/>
</dbReference>
<dbReference type="Gene3D" id="2.60.40.1120">
    <property type="entry name" value="Carboxypeptidase-like, regulatory domain"/>
    <property type="match status" value="1"/>
</dbReference>
<evidence type="ECO:0000256" key="5">
    <source>
        <dbReference type="ARBA" id="ARBA00023077"/>
    </source>
</evidence>
<proteinExistence type="inferred from homology"/>
<evidence type="ECO:0000256" key="7">
    <source>
        <dbReference type="ARBA" id="ARBA00023237"/>
    </source>
</evidence>
<evidence type="ECO:0000256" key="6">
    <source>
        <dbReference type="ARBA" id="ARBA00023136"/>
    </source>
</evidence>
<dbReference type="InterPro" id="IPR039426">
    <property type="entry name" value="TonB-dep_rcpt-like"/>
</dbReference>
<evidence type="ECO:0000256" key="3">
    <source>
        <dbReference type="ARBA" id="ARBA00022452"/>
    </source>
</evidence>
<dbReference type="Pfam" id="PF00593">
    <property type="entry name" value="TonB_dep_Rec_b-barrel"/>
    <property type="match status" value="1"/>
</dbReference>
<dbReference type="InterPro" id="IPR036942">
    <property type="entry name" value="Beta-barrel_TonB_sf"/>
</dbReference>
<dbReference type="EMBL" id="FNAI01000002">
    <property type="protein sequence ID" value="SDD74148.1"/>
    <property type="molecule type" value="Genomic_DNA"/>
</dbReference>
<comment type="similarity">
    <text evidence="8 9">Belongs to the TonB-dependent receptor family.</text>
</comment>
<dbReference type="InterPro" id="IPR037066">
    <property type="entry name" value="Plug_dom_sf"/>
</dbReference>
<keyword evidence="6 8" id="KW-0472">Membrane</keyword>
<dbReference type="PROSITE" id="PS52016">
    <property type="entry name" value="TONB_DEPENDENT_REC_3"/>
    <property type="match status" value="1"/>
</dbReference>
<dbReference type="NCBIfam" id="TIGR04057">
    <property type="entry name" value="SusC_RagA_signa"/>
    <property type="match status" value="1"/>
</dbReference>
<evidence type="ECO:0000259" key="11">
    <source>
        <dbReference type="Pfam" id="PF07715"/>
    </source>
</evidence>
<evidence type="ECO:0000313" key="13">
    <source>
        <dbReference type="Proteomes" id="UP000199072"/>
    </source>
</evidence>
<keyword evidence="2 8" id="KW-0813">Transport</keyword>
<evidence type="ECO:0000256" key="2">
    <source>
        <dbReference type="ARBA" id="ARBA00022448"/>
    </source>
</evidence>
<gene>
    <name evidence="12" type="ORF">SAMN05216464_102430</name>
</gene>
<dbReference type="Pfam" id="PF13715">
    <property type="entry name" value="CarbopepD_reg_2"/>
    <property type="match status" value="1"/>
</dbReference>
<dbReference type="SUPFAM" id="SSF49464">
    <property type="entry name" value="Carboxypeptidase regulatory domain-like"/>
    <property type="match status" value="1"/>
</dbReference>
<evidence type="ECO:0000256" key="4">
    <source>
        <dbReference type="ARBA" id="ARBA00022692"/>
    </source>
</evidence>
<dbReference type="STRING" id="1391627.SAMN05216464_102430"/>
<dbReference type="Pfam" id="PF07715">
    <property type="entry name" value="Plug"/>
    <property type="match status" value="1"/>
</dbReference>
<dbReference type="InterPro" id="IPR008969">
    <property type="entry name" value="CarboxyPept-like_regulatory"/>
</dbReference>
<organism evidence="12 13">
    <name type="scientific">Mucilaginibacter pineti</name>
    <dbReference type="NCBI Taxonomy" id="1391627"/>
    <lineage>
        <taxon>Bacteria</taxon>
        <taxon>Pseudomonadati</taxon>
        <taxon>Bacteroidota</taxon>
        <taxon>Sphingobacteriia</taxon>
        <taxon>Sphingobacteriales</taxon>
        <taxon>Sphingobacteriaceae</taxon>
        <taxon>Mucilaginibacter</taxon>
    </lineage>
</organism>
<protein>
    <submittedName>
        <fullName evidence="12">TonB-linked outer membrane protein, SusC/RagA family</fullName>
    </submittedName>
</protein>
<dbReference type="RefSeq" id="WP_205411200.1">
    <property type="nucleotide sequence ID" value="NZ_FNAI01000002.1"/>
</dbReference>
<dbReference type="FunFam" id="2.60.40.1120:FF:000003">
    <property type="entry name" value="Outer membrane protein Omp121"/>
    <property type="match status" value="1"/>
</dbReference>
<dbReference type="Gene3D" id="2.170.130.10">
    <property type="entry name" value="TonB-dependent receptor, plug domain"/>
    <property type="match status" value="1"/>
</dbReference>
<dbReference type="GO" id="GO:0009279">
    <property type="term" value="C:cell outer membrane"/>
    <property type="evidence" value="ECO:0007669"/>
    <property type="project" value="UniProtKB-SubCell"/>
</dbReference>
<accession>A0A1G6X7Q5</accession>
<dbReference type="InterPro" id="IPR023997">
    <property type="entry name" value="TonB-dep_OMP_SusC/RagA_CS"/>
</dbReference>
<keyword evidence="3 8" id="KW-1134">Transmembrane beta strand</keyword>
<dbReference type="Gene3D" id="2.40.170.20">
    <property type="entry name" value="TonB-dependent receptor, beta-barrel domain"/>
    <property type="match status" value="1"/>
</dbReference>
<feature type="domain" description="TonB-dependent receptor-like beta-barrel" evidence="10">
    <location>
        <begin position="504"/>
        <end position="1078"/>
    </location>
</feature>
<dbReference type="Proteomes" id="UP000199072">
    <property type="component" value="Unassembled WGS sequence"/>
</dbReference>
<dbReference type="NCBIfam" id="TIGR04056">
    <property type="entry name" value="OMP_RagA_SusC"/>
    <property type="match status" value="1"/>
</dbReference>
<keyword evidence="13" id="KW-1185">Reference proteome</keyword>
<sequence length="1121" mass="122317">MKITLGQVFIAIVLTGMSYAKTGHAQAVLEKPVTISINNLSLSNALKKLEKNADIKFVYSKSIIQTSQDVSIESTKERLESVLSRLLAPNGIGFEVINERIVLVKKAIAPITNIIEAKPADNYAGDIQAITVRGVVTSSEGEVLPGVSVMVKGTSSGTTTDVNGKYSINLPNGDVTLVFNYIGYAPQEIAVNGQTQINVSLTGSNKSLNEVVVIGYQSVKKKDLTGAVAVISAAESKRISSNSLAESIQGLSPGVSIRTSGNPGGQADVQIRGIGSFNGTTPLYIIDGMYADANPTINNDDIESIQILKDASASAIYGSRAGNGVIIITTKKGKQGDAVINASAKYGVQEIPKRWNVMDASHYAALEKQAYINSGLTPVGSVGDQYDPSINTNWQDEIMRTGAIQDYNLALSGGTEKSKYLISGSYFGNKGTLIGNKFDRSSLRVNTETKKGILTFGENMLLTNSIANNPAAGNPFYDMPQQLPVIPVKSAKYITDTNPAGWGIGTTDAPSYAWNYLAINDYDQRKSTYTKLVGNAFIDLKFTSWLSYRFNTGAEVSFDDNSYLRKTGIWAYTQQPELSYAENDREKFTNILLEHTLNFNKTFSKHSINGVLGYTEQRVLRTFLDGRKNGLQVVGGDYFTTINSANGLASVTGGVNEGQDYRTRGYLGRVNYGYDDKYLLTLTGRIDQDSRFGANYRTGYFPSVAGAWRISRESFFHVDWVNDLKISASYGRLGYNSLGSFDNQALLNSAQRAVFGPNQFPYVGASQAKLNNPDLRWETRIDKNVGVAATLFNNSLTVGIDAYDNLSKDIILGLNIPSFLGNQQGNPSTNAGSISNKGIEFEATYRHNTGDFKWDISGNFTTIKNKVVSLGKQLGSSKYFQTGATRSQIGGAIGQWYVVKTEGLFQSQEEINNYKNSGGKIIQPNAKPGDVKFQDINDDGQINNDDRQFDGSSIPKFQAGFQFNGSYKSFSINVQLVALTGYKIYNDVRRHLDSYDLTNFRADVSPWTPTNTNTNDPRIGILTNDPGLVDNAKYESSRWLENGSYLRIRNLEIGYSFPTSLVKQIGVANAKVFLSGQNLHTFTKYTGLDPDVPGAGIQDRGIDNGTWPPSRIYSLGIQCGF</sequence>
<keyword evidence="7 8" id="KW-0998">Cell outer membrane</keyword>
<dbReference type="AlphaFoldDB" id="A0A1G6X7Q5"/>